<reference evidence="1" key="1">
    <citation type="journal article" date="2023" name="G3 (Bethesda)">
        <title>A reference genome for the long-term kleptoplast-retaining sea slug Elysia crispata morphotype clarki.</title>
        <authorList>
            <person name="Eastman K.E."/>
            <person name="Pendleton A.L."/>
            <person name="Shaikh M.A."/>
            <person name="Suttiyut T."/>
            <person name="Ogas R."/>
            <person name="Tomko P."/>
            <person name="Gavelis G."/>
            <person name="Widhalm J.R."/>
            <person name="Wisecaver J.H."/>
        </authorList>
    </citation>
    <scope>NUCLEOTIDE SEQUENCE</scope>
    <source>
        <strain evidence="1">ECLA1</strain>
    </source>
</reference>
<evidence type="ECO:0000313" key="2">
    <source>
        <dbReference type="Proteomes" id="UP001283361"/>
    </source>
</evidence>
<accession>A0AAE1CT47</accession>
<name>A0AAE1CT47_9GAST</name>
<gene>
    <name evidence="1" type="ORF">RRG08_014460</name>
</gene>
<dbReference type="AlphaFoldDB" id="A0AAE1CT47"/>
<comment type="caution">
    <text evidence="1">The sequence shown here is derived from an EMBL/GenBank/DDBJ whole genome shotgun (WGS) entry which is preliminary data.</text>
</comment>
<keyword evidence="2" id="KW-1185">Reference proteome</keyword>
<proteinExistence type="predicted"/>
<sequence>MEENHRSLNGKVTSLSKEMSTLESVVDASNNDIAFIAEQVASVKTDTGSLQGKFNSVSNDVSDIQKDVSSNDRQIISRRSDVASLQASSSSAGQVVDDLEQSVITLNGNMSSVMRGVSIVNQQRFPPSQGKGHLVSNKFEFYPREMELIEQPTFLSRHAGSFRQKQRNLIVQQSELPQHQADFARKIARFHQK</sequence>
<dbReference type="EMBL" id="JAWDGP010006879">
    <property type="protein sequence ID" value="KAK3733807.1"/>
    <property type="molecule type" value="Genomic_DNA"/>
</dbReference>
<dbReference type="Proteomes" id="UP001283361">
    <property type="component" value="Unassembled WGS sequence"/>
</dbReference>
<organism evidence="1 2">
    <name type="scientific">Elysia crispata</name>
    <name type="common">lettuce slug</name>
    <dbReference type="NCBI Taxonomy" id="231223"/>
    <lineage>
        <taxon>Eukaryota</taxon>
        <taxon>Metazoa</taxon>
        <taxon>Spiralia</taxon>
        <taxon>Lophotrochozoa</taxon>
        <taxon>Mollusca</taxon>
        <taxon>Gastropoda</taxon>
        <taxon>Heterobranchia</taxon>
        <taxon>Euthyneura</taxon>
        <taxon>Panpulmonata</taxon>
        <taxon>Sacoglossa</taxon>
        <taxon>Placobranchoidea</taxon>
        <taxon>Plakobranchidae</taxon>
        <taxon>Elysia</taxon>
    </lineage>
</organism>
<evidence type="ECO:0000313" key="1">
    <source>
        <dbReference type="EMBL" id="KAK3733807.1"/>
    </source>
</evidence>
<dbReference type="Gene3D" id="1.20.5.340">
    <property type="match status" value="1"/>
</dbReference>
<protein>
    <submittedName>
        <fullName evidence="1">Uncharacterized protein</fullName>
    </submittedName>
</protein>